<keyword evidence="1 4" id="KW-0489">Methyltransferase</keyword>
<evidence type="ECO:0000313" key="4">
    <source>
        <dbReference type="EMBL" id="PCH63884.1"/>
    </source>
</evidence>
<comment type="caution">
    <text evidence="4">The sequence shown here is derived from an EMBL/GenBank/DDBJ whole genome shotgun (WGS) entry which is preliminary data.</text>
</comment>
<gene>
    <name evidence="4" type="ORF">COC19_00460</name>
</gene>
<protein>
    <submittedName>
        <fullName evidence="4">SAM-dependent methyltransferase</fullName>
    </submittedName>
</protein>
<feature type="domain" description="Methyltransferase" evidence="3">
    <location>
        <begin position="39"/>
        <end position="145"/>
    </location>
</feature>
<dbReference type="AlphaFoldDB" id="A0A2A4MVX1"/>
<accession>A0A2A4MVX1</accession>
<dbReference type="GO" id="GO:0032259">
    <property type="term" value="P:methylation"/>
    <property type="evidence" value="ECO:0007669"/>
    <property type="project" value="UniProtKB-KW"/>
</dbReference>
<dbReference type="Proteomes" id="UP000218172">
    <property type="component" value="Unassembled WGS sequence"/>
</dbReference>
<dbReference type="InterPro" id="IPR051052">
    <property type="entry name" value="Diverse_substrate_MTase"/>
</dbReference>
<dbReference type="Pfam" id="PF13847">
    <property type="entry name" value="Methyltransf_31"/>
    <property type="match status" value="1"/>
</dbReference>
<keyword evidence="2 4" id="KW-0808">Transferase</keyword>
<dbReference type="PANTHER" id="PTHR44942:SF4">
    <property type="entry name" value="METHYLTRANSFERASE TYPE 11 DOMAIN-CONTAINING PROTEIN"/>
    <property type="match status" value="1"/>
</dbReference>
<name>A0A2A4MVX1_9GAMM</name>
<dbReference type="PANTHER" id="PTHR44942">
    <property type="entry name" value="METHYLTRANSF_11 DOMAIN-CONTAINING PROTEIN"/>
    <property type="match status" value="1"/>
</dbReference>
<dbReference type="CDD" id="cd02440">
    <property type="entry name" value="AdoMet_MTases"/>
    <property type="match status" value="1"/>
</dbReference>
<dbReference type="SUPFAM" id="SSF53335">
    <property type="entry name" value="S-adenosyl-L-methionine-dependent methyltransferases"/>
    <property type="match status" value="1"/>
</dbReference>
<evidence type="ECO:0000256" key="2">
    <source>
        <dbReference type="ARBA" id="ARBA00022679"/>
    </source>
</evidence>
<dbReference type="Gene3D" id="3.40.50.150">
    <property type="entry name" value="Vaccinia Virus protein VP39"/>
    <property type="match status" value="1"/>
</dbReference>
<dbReference type="EMBL" id="NVQR01000006">
    <property type="protein sequence ID" value="PCH63884.1"/>
    <property type="molecule type" value="Genomic_DNA"/>
</dbReference>
<evidence type="ECO:0000256" key="1">
    <source>
        <dbReference type="ARBA" id="ARBA00022603"/>
    </source>
</evidence>
<sequence>MKQSEKFWDRIAERYAKSPIKDEATYQKKLQLTRDYFQEDMNILEFGCGTGSTAIAHSPFVKHILAIDISSKMIEIATSKAELQQLGNIRFQQTTLEELNLPDHSFDLVMGHNILHLLTDKDESIRQVHRLLKPGGIFVSTTACIADSMNFLRFLLPIGKFLRLIPQVTVFSERQLRHSFIQACFEIVYQWQPGKRQSLFIVVRKTS</sequence>
<organism evidence="4 5">
    <name type="scientific">SAR86 cluster bacterium</name>
    <dbReference type="NCBI Taxonomy" id="2030880"/>
    <lineage>
        <taxon>Bacteria</taxon>
        <taxon>Pseudomonadati</taxon>
        <taxon>Pseudomonadota</taxon>
        <taxon>Gammaproteobacteria</taxon>
        <taxon>SAR86 cluster</taxon>
    </lineage>
</organism>
<dbReference type="GO" id="GO:0008168">
    <property type="term" value="F:methyltransferase activity"/>
    <property type="evidence" value="ECO:0007669"/>
    <property type="project" value="UniProtKB-KW"/>
</dbReference>
<evidence type="ECO:0000313" key="5">
    <source>
        <dbReference type="Proteomes" id="UP000218172"/>
    </source>
</evidence>
<evidence type="ECO:0000259" key="3">
    <source>
        <dbReference type="Pfam" id="PF13847"/>
    </source>
</evidence>
<proteinExistence type="predicted"/>
<dbReference type="InterPro" id="IPR029063">
    <property type="entry name" value="SAM-dependent_MTases_sf"/>
</dbReference>
<dbReference type="InterPro" id="IPR025714">
    <property type="entry name" value="Methyltranfer_dom"/>
</dbReference>
<reference evidence="5" key="1">
    <citation type="submission" date="2017-08" db="EMBL/GenBank/DDBJ databases">
        <title>A dynamic microbial community with high functional redundancy inhabits the cold, oxic subseafloor aquifer.</title>
        <authorList>
            <person name="Tully B.J."/>
            <person name="Wheat C.G."/>
            <person name="Glazer B.T."/>
            <person name="Huber J.A."/>
        </authorList>
    </citation>
    <scope>NUCLEOTIDE SEQUENCE [LARGE SCALE GENOMIC DNA]</scope>
</reference>